<evidence type="ECO:0000259" key="5">
    <source>
        <dbReference type="Pfam" id="PF00150"/>
    </source>
</evidence>
<dbReference type="SUPFAM" id="SSF51445">
    <property type="entry name" value="(Trans)glycosidases"/>
    <property type="match status" value="1"/>
</dbReference>
<dbReference type="InterPro" id="IPR013780">
    <property type="entry name" value="Glyco_hydro_b"/>
</dbReference>
<sequence length="470" mass="53473">MESLCDEDMQFLHDHGFNLVRLGVQFDGTYPTCGEPDTDYLDTMRDIVDDLASYGIYTIIDLHQDLLSKWFCGEGFPPCLFPSNYQDALKMFPEPWGEDIERDEDGFPLHDACLEQPFPMYYLTVEDGKAWECLYNNCNPYQEEDFGGSPDSTEGMPLQELFLKHWSSVAETMKSSEFVLGYELLNEPWVGDTYEHLDWMVIGKESDLEHLTPLYESAINEIVKQDDAHLILYEPMLTNFEEAGFPEGGIGTDVLPQGSQQNVLSVHDYCGLVNSKMDPISQTFCDAWDELVIVDVRERDVERLGLGALLLTEFGAIVDEDDSAIEDLEHILSDYERHLLSFCYWQFKTYHDVTTAAGSGSEGLWSEDGTLFENKLKALSRPFPMKISGELKSFSFDVDTSVLEVYMDPDLSVQLPSVIFTSEDLYYPTGYKVSFDPSGSGTWRTSTETNRIEIYAQTNQAFFVRIEPDA</sequence>
<dbReference type="Pfam" id="PF00150">
    <property type="entry name" value="Cellulase"/>
    <property type="match status" value="2"/>
</dbReference>
<dbReference type="Pfam" id="PF18564">
    <property type="entry name" value="Glyco_hydro_5_C"/>
    <property type="match status" value="1"/>
</dbReference>
<dbReference type="EMBL" id="BQXS01011250">
    <property type="protein sequence ID" value="GKT36552.1"/>
    <property type="molecule type" value="Genomic_DNA"/>
</dbReference>
<accession>A0ABQ5KVV2</accession>
<gene>
    <name evidence="7" type="ORF">ADUPG1_009497</name>
</gene>
<evidence type="ECO:0000256" key="2">
    <source>
        <dbReference type="ARBA" id="ARBA00022801"/>
    </source>
</evidence>
<reference evidence="7" key="1">
    <citation type="submission" date="2022-03" db="EMBL/GenBank/DDBJ databases">
        <title>Draft genome sequence of Aduncisulcus paluster, a free-living microaerophilic Fornicata.</title>
        <authorList>
            <person name="Yuyama I."/>
            <person name="Kume K."/>
            <person name="Tamura T."/>
            <person name="Inagaki Y."/>
            <person name="Hashimoto T."/>
        </authorList>
    </citation>
    <scope>NUCLEOTIDE SEQUENCE</scope>
    <source>
        <strain evidence="7">NY0171</strain>
    </source>
</reference>
<keyword evidence="3 4" id="KW-0326">Glycosidase</keyword>
<dbReference type="InterPro" id="IPR001547">
    <property type="entry name" value="Glyco_hydro_5"/>
</dbReference>
<evidence type="ECO:0000259" key="6">
    <source>
        <dbReference type="Pfam" id="PF18564"/>
    </source>
</evidence>
<keyword evidence="8" id="KW-1185">Reference proteome</keyword>
<dbReference type="InterPro" id="IPR041036">
    <property type="entry name" value="GH5_C"/>
</dbReference>
<dbReference type="InterPro" id="IPR052066">
    <property type="entry name" value="Glycosphingolipid_Hydrolases"/>
</dbReference>
<keyword evidence="2 4" id="KW-0378">Hydrolase</keyword>
<dbReference type="Proteomes" id="UP001057375">
    <property type="component" value="Unassembled WGS sequence"/>
</dbReference>
<protein>
    <submittedName>
        <fullName evidence="7">Cellulase (Glycosyl hydrolase family 5) subfamily protein</fullName>
    </submittedName>
</protein>
<dbReference type="Gene3D" id="3.20.20.80">
    <property type="entry name" value="Glycosidases"/>
    <property type="match status" value="1"/>
</dbReference>
<evidence type="ECO:0000313" key="8">
    <source>
        <dbReference type="Proteomes" id="UP001057375"/>
    </source>
</evidence>
<feature type="domain" description="Glycoside hydrolase family 5" evidence="5">
    <location>
        <begin position="159"/>
        <end position="348"/>
    </location>
</feature>
<feature type="domain" description="Glycoside hydrolase family 5" evidence="5">
    <location>
        <begin position="8"/>
        <end position="71"/>
    </location>
</feature>
<dbReference type="PANTHER" id="PTHR31308:SF3">
    <property type="entry name" value="ENDOGLYCOCERAMIDASE"/>
    <property type="match status" value="1"/>
</dbReference>
<evidence type="ECO:0000256" key="1">
    <source>
        <dbReference type="ARBA" id="ARBA00005641"/>
    </source>
</evidence>
<evidence type="ECO:0000256" key="4">
    <source>
        <dbReference type="RuleBase" id="RU361153"/>
    </source>
</evidence>
<dbReference type="GO" id="GO:0016787">
    <property type="term" value="F:hydrolase activity"/>
    <property type="evidence" value="ECO:0007669"/>
    <property type="project" value="UniProtKB-KW"/>
</dbReference>
<comment type="similarity">
    <text evidence="1 4">Belongs to the glycosyl hydrolase 5 (cellulase A) family.</text>
</comment>
<proteinExistence type="inferred from homology"/>
<organism evidence="7 8">
    <name type="scientific">Aduncisulcus paluster</name>
    <dbReference type="NCBI Taxonomy" id="2918883"/>
    <lineage>
        <taxon>Eukaryota</taxon>
        <taxon>Metamonada</taxon>
        <taxon>Carpediemonas-like organisms</taxon>
        <taxon>Aduncisulcus</taxon>
    </lineage>
</organism>
<dbReference type="PANTHER" id="PTHR31308">
    <property type="match status" value="1"/>
</dbReference>
<evidence type="ECO:0000256" key="3">
    <source>
        <dbReference type="ARBA" id="ARBA00023295"/>
    </source>
</evidence>
<feature type="domain" description="Glycoside hydrolase family 5 C-terminal" evidence="6">
    <location>
        <begin position="381"/>
        <end position="458"/>
    </location>
</feature>
<comment type="caution">
    <text evidence="7">The sequence shown here is derived from an EMBL/GenBank/DDBJ whole genome shotgun (WGS) entry which is preliminary data.</text>
</comment>
<name>A0ABQ5KVV2_9EUKA</name>
<dbReference type="InterPro" id="IPR017853">
    <property type="entry name" value="GH"/>
</dbReference>
<evidence type="ECO:0000313" key="7">
    <source>
        <dbReference type="EMBL" id="GKT36552.1"/>
    </source>
</evidence>
<dbReference type="Gene3D" id="2.60.40.1180">
    <property type="entry name" value="Golgi alpha-mannosidase II"/>
    <property type="match status" value="1"/>
</dbReference>